<proteinExistence type="predicted"/>
<reference evidence="1 2" key="1">
    <citation type="submission" date="2018-08" db="EMBL/GenBank/DDBJ databases">
        <title>A genome reference for cultivated species of the human gut microbiota.</title>
        <authorList>
            <person name="Zou Y."/>
            <person name="Xue W."/>
            <person name="Luo G."/>
        </authorList>
    </citation>
    <scope>NUCLEOTIDE SEQUENCE [LARGE SCALE GENOMIC DNA]</scope>
    <source>
        <strain evidence="1 2">AM22-21LB</strain>
    </source>
</reference>
<sequence length="548" mass="64660">MKYEIEFKMIDIKDLSKIQKIKIVQEDIFNTKIEQIIDIADEYCKEKMEQVEELFDSVCKIKYNGCIDRIGNFVFVVLHDDVEYKVIMQLDTYERNRQLTIKIGYAKNRCGIPATKMSDRVEGYDIFLEKLKICIKNALIRDWHKCVWIRDIQSLELSKEIYSEIYMAENELRAFVSRVMIGYFGINWHDQPEFYKLNASIQENAAKVKRNVPNFNNIDVNLYTATLETLMQTVESDIYSDLMQDSPEIQKEVKEKIFATTQNNKMQSALDFLKNRYVKKYNIWEKFFAPFILDPVRWEKLRTAFIDNRNHVAHNKLLDYSSKEIMLRDTREFRKIIEEAVEKFDMENCSEEVEETLQAIADQQEYEREMQMEIIESEAGVTIRNREKIKKLFQDTIDDIYTDAVDKTYFEEGIDTDGDCDLKDVLEEQLLFSIIGKKNKLEIYGILDIDDSAGATSVMGIRIYESDDNILNEIIEYVNGEAEYNSEQTSYMSVIMDSYNDSCADNIKSEIEKFIVKQREDEDIMDYVERKRAEEDWKAEAADVLEDK</sequence>
<accession>A0A414T8Y0</accession>
<organism evidence="1 2">
    <name type="scientific">Roseburia intestinalis</name>
    <dbReference type="NCBI Taxonomy" id="166486"/>
    <lineage>
        <taxon>Bacteria</taxon>
        <taxon>Bacillati</taxon>
        <taxon>Bacillota</taxon>
        <taxon>Clostridia</taxon>
        <taxon>Lachnospirales</taxon>
        <taxon>Lachnospiraceae</taxon>
        <taxon>Roseburia</taxon>
    </lineage>
</organism>
<gene>
    <name evidence="1" type="ORF">DW264_00200</name>
</gene>
<dbReference type="EMBL" id="QRID01000001">
    <property type="protein sequence ID" value="RHG30712.1"/>
    <property type="molecule type" value="Genomic_DNA"/>
</dbReference>
<protein>
    <recommendedName>
        <fullName evidence="3">Apea-like HEPN domain-containing protein</fullName>
    </recommendedName>
</protein>
<dbReference type="AlphaFoldDB" id="A0A414T8Y0"/>
<dbReference type="RefSeq" id="WP_118771767.1">
    <property type="nucleotide sequence ID" value="NZ_QRID01000001.1"/>
</dbReference>
<dbReference type="Proteomes" id="UP000284051">
    <property type="component" value="Unassembled WGS sequence"/>
</dbReference>
<comment type="caution">
    <text evidence="1">The sequence shown here is derived from an EMBL/GenBank/DDBJ whole genome shotgun (WGS) entry which is preliminary data.</text>
</comment>
<evidence type="ECO:0008006" key="3">
    <source>
        <dbReference type="Google" id="ProtNLM"/>
    </source>
</evidence>
<evidence type="ECO:0000313" key="2">
    <source>
        <dbReference type="Proteomes" id="UP000284051"/>
    </source>
</evidence>
<evidence type="ECO:0000313" key="1">
    <source>
        <dbReference type="EMBL" id="RHG30712.1"/>
    </source>
</evidence>
<name>A0A414T8Y0_9FIRM</name>